<evidence type="ECO:0000313" key="3">
    <source>
        <dbReference type="Proteomes" id="UP001165587"/>
    </source>
</evidence>
<proteinExistence type="predicted"/>
<name>A0AA41XFI4_9MICO</name>
<dbReference type="AlphaFoldDB" id="A0AA41XFI4"/>
<protein>
    <recommendedName>
        <fullName evidence="4">META domain-containing protein</fullName>
    </recommendedName>
</protein>
<evidence type="ECO:0000313" key="2">
    <source>
        <dbReference type="EMBL" id="MCS5725249.1"/>
    </source>
</evidence>
<feature type="chain" id="PRO_5041277688" description="META domain-containing protein" evidence="1">
    <location>
        <begin position="22"/>
        <end position="348"/>
    </location>
</feature>
<evidence type="ECO:0008006" key="4">
    <source>
        <dbReference type="Google" id="ProtNLM"/>
    </source>
</evidence>
<sequence>MRLAVLAAGAAALLLAGCAGQGAGAPSAAGSGDSGGAGIDIAPISTFQPDDPLLTGAPTGEASNALGLVGEWQLADAEGDAAGTFVWTSADMHGQSITVFRDCGVLQASWAGSDDLLVTGSIGGSQDCFSQPDGSFRAPDVPWLTEARGFRVVGDGWELLDSTGAPVARLDPADGAPPAEILQQVGGGAPVAGDEARAALARRAPLAEGLTAASLDELVGTWSPVGLAPSGLPDVPPTTIDETPPMVEDLPEGSPLRSAITFRDDGSYTVDDCRHQPLDDGTMPEGDGLAFAGDGSDFLAPGYAINLLLCWPSWPLTEIRTRTIALDNGYLRLFDVSGDELGRLERVG</sequence>
<accession>A0AA41XFI4</accession>
<organism evidence="2 3">
    <name type="scientific">Herbiconiux oxytropis</name>
    <dbReference type="NCBI Taxonomy" id="2970915"/>
    <lineage>
        <taxon>Bacteria</taxon>
        <taxon>Bacillati</taxon>
        <taxon>Actinomycetota</taxon>
        <taxon>Actinomycetes</taxon>
        <taxon>Micrococcales</taxon>
        <taxon>Microbacteriaceae</taxon>
        <taxon>Herbiconiux</taxon>
    </lineage>
</organism>
<reference evidence="2" key="1">
    <citation type="submission" date="2022-08" db="EMBL/GenBank/DDBJ databases">
        <authorList>
            <person name="Deng Y."/>
            <person name="Han X.-F."/>
            <person name="Zhang Y.-Q."/>
        </authorList>
    </citation>
    <scope>NUCLEOTIDE SEQUENCE</scope>
    <source>
        <strain evidence="2">CPCC 203407</strain>
    </source>
</reference>
<dbReference type="EMBL" id="JANLCK010000002">
    <property type="protein sequence ID" value="MCS5725249.1"/>
    <property type="molecule type" value="Genomic_DNA"/>
</dbReference>
<evidence type="ECO:0000256" key="1">
    <source>
        <dbReference type="SAM" id="SignalP"/>
    </source>
</evidence>
<gene>
    <name evidence="2" type="ORF">N1028_05005</name>
</gene>
<dbReference type="PROSITE" id="PS51257">
    <property type="entry name" value="PROKAR_LIPOPROTEIN"/>
    <property type="match status" value="1"/>
</dbReference>
<keyword evidence="3" id="KW-1185">Reference proteome</keyword>
<keyword evidence="1" id="KW-0732">Signal</keyword>
<dbReference type="RefSeq" id="WP_259525723.1">
    <property type="nucleotide sequence ID" value="NZ_JANLCK010000002.1"/>
</dbReference>
<dbReference type="Proteomes" id="UP001165587">
    <property type="component" value="Unassembled WGS sequence"/>
</dbReference>
<feature type="signal peptide" evidence="1">
    <location>
        <begin position="1"/>
        <end position="21"/>
    </location>
</feature>
<comment type="caution">
    <text evidence="2">The sequence shown here is derived from an EMBL/GenBank/DDBJ whole genome shotgun (WGS) entry which is preliminary data.</text>
</comment>